<protein>
    <submittedName>
        <fullName evidence="2">D-aminoacyl-tRNA deacylase</fullName>
        <ecNumber evidence="2">3.1.1.96</ecNumber>
    </submittedName>
</protein>
<evidence type="ECO:0000256" key="1">
    <source>
        <dbReference type="ARBA" id="ARBA00009673"/>
    </source>
</evidence>
<evidence type="ECO:0000313" key="2">
    <source>
        <dbReference type="EMBL" id="VAX20190.1"/>
    </source>
</evidence>
<dbReference type="EC" id="3.1.1.96" evidence="2"/>
<dbReference type="Pfam" id="PF02580">
    <property type="entry name" value="Tyr_Deacylase"/>
    <property type="match status" value="1"/>
</dbReference>
<keyword evidence="2" id="KW-0378">Hydrolase</keyword>
<gene>
    <name evidence="2" type="ORF">MNBD_NITROSPINAE02-1244</name>
</gene>
<dbReference type="InterPro" id="IPR003732">
    <property type="entry name" value="Daa-tRNA_deacyls_DTD"/>
</dbReference>
<dbReference type="Gene3D" id="3.50.80.10">
    <property type="entry name" value="D-tyrosyl-tRNA(Tyr) deacylase"/>
    <property type="match status" value="1"/>
</dbReference>
<dbReference type="FunFam" id="3.50.80.10:FF:000001">
    <property type="entry name" value="D-aminoacyl-tRNA deacylase"/>
    <property type="match status" value="1"/>
</dbReference>
<dbReference type="PANTHER" id="PTHR10472:SF5">
    <property type="entry name" value="D-AMINOACYL-TRNA DEACYLASE 1"/>
    <property type="match status" value="1"/>
</dbReference>
<dbReference type="CDD" id="cd00563">
    <property type="entry name" value="Dtyr_deacylase"/>
    <property type="match status" value="1"/>
</dbReference>
<dbReference type="EMBL" id="UOGE01000052">
    <property type="protein sequence ID" value="VAX20190.1"/>
    <property type="molecule type" value="Genomic_DNA"/>
</dbReference>
<dbReference type="GO" id="GO:0051500">
    <property type="term" value="F:D-tyrosyl-tRNA(Tyr) deacylase activity"/>
    <property type="evidence" value="ECO:0007669"/>
    <property type="project" value="TreeGrafter"/>
</dbReference>
<proteinExistence type="inferred from homology"/>
<dbReference type="GO" id="GO:0005737">
    <property type="term" value="C:cytoplasm"/>
    <property type="evidence" value="ECO:0007669"/>
    <property type="project" value="InterPro"/>
</dbReference>
<dbReference type="AlphaFoldDB" id="A0A3B1CBN9"/>
<dbReference type="NCBIfam" id="TIGR00256">
    <property type="entry name" value="D-aminoacyl-tRNA deacylase"/>
    <property type="match status" value="1"/>
</dbReference>
<name>A0A3B1CBN9_9ZZZZ</name>
<dbReference type="PANTHER" id="PTHR10472">
    <property type="entry name" value="D-TYROSYL-TRNA TYR DEACYLASE"/>
    <property type="match status" value="1"/>
</dbReference>
<comment type="similarity">
    <text evidence="1">Belongs to the DTD family.</text>
</comment>
<dbReference type="InterPro" id="IPR023509">
    <property type="entry name" value="DTD-like_sf"/>
</dbReference>
<organism evidence="2">
    <name type="scientific">hydrothermal vent metagenome</name>
    <dbReference type="NCBI Taxonomy" id="652676"/>
    <lineage>
        <taxon>unclassified sequences</taxon>
        <taxon>metagenomes</taxon>
        <taxon>ecological metagenomes</taxon>
    </lineage>
</organism>
<dbReference type="HAMAP" id="MF_00518">
    <property type="entry name" value="Deacylase_Dtd"/>
    <property type="match status" value="1"/>
</dbReference>
<sequence length="149" mass="16151">MIAVIQRVGEARVSVDGKVIGKIGPGLLILLGVAKGDGEGEIKYLADKIVNLRIFDNEEGRFDRSLVDIQGEALVVSQFTLLGDWRKGRRPGYDSAQAPALAEPLVENFVEQMRSLGVTTNTGQFGAHMDVELINDGPVTFVVDTARLK</sequence>
<accession>A0A3B1CBN9</accession>
<dbReference type="SUPFAM" id="SSF69500">
    <property type="entry name" value="DTD-like"/>
    <property type="match status" value="1"/>
</dbReference>
<reference evidence="2" key="1">
    <citation type="submission" date="2018-06" db="EMBL/GenBank/DDBJ databases">
        <authorList>
            <person name="Zhirakovskaya E."/>
        </authorList>
    </citation>
    <scope>NUCLEOTIDE SEQUENCE</scope>
</reference>